<feature type="domain" description="Secretion system C-terminal sorting" evidence="3">
    <location>
        <begin position="174"/>
        <end position="252"/>
    </location>
</feature>
<dbReference type="RefSeq" id="WP_238752174.1">
    <property type="nucleotide sequence ID" value="NZ_CAKLPZ010000005.1"/>
</dbReference>
<comment type="caution">
    <text evidence="4">The sequence shown here is derived from an EMBL/GenBank/DDBJ whole genome shotgun (WGS) entry which is preliminary data.</text>
</comment>
<name>A0ABM9B4T9_9BACT</name>
<gene>
    <name evidence="4" type="ORF">LEM8419_03217</name>
</gene>
<dbReference type="NCBIfam" id="TIGR04183">
    <property type="entry name" value="Por_Secre_tail"/>
    <property type="match status" value="1"/>
</dbReference>
<protein>
    <recommendedName>
        <fullName evidence="3">Secretion system C-terminal sorting domain-containing protein</fullName>
    </recommendedName>
</protein>
<proteinExistence type="predicted"/>
<evidence type="ECO:0000256" key="2">
    <source>
        <dbReference type="SAM" id="SignalP"/>
    </source>
</evidence>
<dbReference type="Pfam" id="PF18962">
    <property type="entry name" value="Por_Secre_tail"/>
    <property type="match status" value="1"/>
</dbReference>
<dbReference type="EMBL" id="CAKLPZ010000005">
    <property type="protein sequence ID" value="CAH1002298.1"/>
    <property type="molecule type" value="Genomic_DNA"/>
</dbReference>
<reference evidence="4" key="1">
    <citation type="submission" date="2021-12" db="EMBL/GenBank/DDBJ databases">
        <authorList>
            <person name="Rodrigo-Torres L."/>
            <person name="Arahal R. D."/>
            <person name="Lucena T."/>
        </authorList>
    </citation>
    <scope>NUCLEOTIDE SEQUENCE</scope>
    <source>
        <strain evidence="4">CECT 8419</strain>
    </source>
</reference>
<accession>A0ABM9B4T9</accession>
<evidence type="ECO:0000313" key="5">
    <source>
        <dbReference type="Proteomes" id="UP000837803"/>
    </source>
</evidence>
<feature type="compositionally biased region" description="Polar residues" evidence="1">
    <location>
        <begin position="29"/>
        <end position="39"/>
    </location>
</feature>
<keyword evidence="5" id="KW-1185">Reference proteome</keyword>
<feature type="region of interest" description="Disordered" evidence="1">
    <location>
        <begin position="22"/>
        <end position="61"/>
    </location>
</feature>
<keyword evidence="2" id="KW-0732">Signal</keyword>
<sequence>MRLLLLLLCLLSVATARSQYRGGAGRGEATQQPPQTTLTGSPTSMMYGGGTGSGSAQSQSATAQPSLPLTLLDFTATVVAQGVALAWHTVREESVAHLTVERSADGVRFLSIGRQPARGTPSDSSATTAYAMTDKQPLAGLSYYRLLTTDLDGATHYSGVRTVQFTATDWSFDLYPNPTYGGSCTLQLNGPPDRGETLLRVFNITGHLLIERTLSAEGSREVVLAPAGLPTGTYVVQLRRADGPVSSKKLVVLD</sequence>
<feature type="chain" id="PRO_5046725631" description="Secretion system C-terminal sorting domain-containing protein" evidence="2">
    <location>
        <begin position="19"/>
        <end position="254"/>
    </location>
</feature>
<dbReference type="InterPro" id="IPR026444">
    <property type="entry name" value="Secre_tail"/>
</dbReference>
<evidence type="ECO:0000256" key="1">
    <source>
        <dbReference type="SAM" id="MobiDB-lite"/>
    </source>
</evidence>
<feature type="signal peptide" evidence="2">
    <location>
        <begin position="1"/>
        <end position="18"/>
    </location>
</feature>
<evidence type="ECO:0000259" key="3">
    <source>
        <dbReference type="Pfam" id="PF18962"/>
    </source>
</evidence>
<organism evidence="4 5">
    <name type="scientific">Neolewinella maritima</name>
    <dbReference type="NCBI Taxonomy" id="1383882"/>
    <lineage>
        <taxon>Bacteria</taxon>
        <taxon>Pseudomonadati</taxon>
        <taxon>Bacteroidota</taxon>
        <taxon>Saprospiria</taxon>
        <taxon>Saprospirales</taxon>
        <taxon>Lewinellaceae</taxon>
        <taxon>Neolewinella</taxon>
    </lineage>
</organism>
<dbReference type="Proteomes" id="UP000837803">
    <property type="component" value="Unassembled WGS sequence"/>
</dbReference>
<evidence type="ECO:0000313" key="4">
    <source>
        <dbReference type="EMBL" id="CAH1002298.1"/>
    </source>
</evidence>